<dbReference type="AlphaFoldDB" id="A0A7M2XIB9"/>
<feature type="transmembrane region" description="Helical" evidence="1">
    <location>
        <begin position="18"/>
        <end position="38"/>
    </location>
</feature>
<organism evidence="2 3">
    <name type="scientific">Rhodococcus pyridinivorans</name>
    <dbReference type="NCBI Taxonomy" id="103816"/>
    <lineage>
        <taxon>Bacteria</taxon>
        <taxon>Bacillati</taxon>
        <taxon>Actinomycetota</taxon>
        <taxon>Actinomycetes</taxon>
        <taxon>Mycobacteriales</taxon>
        <taxon>Nocardiaceae</taxon>
        <taxon>Rhodococcus</taxon>
    </lineage>
</organism>
<evidence type="ECO:0000313" key="3">
    <source>
        <dbReference type="Proteomes" id="UP000593818"/>
    </source>
</evidence>
<reference evidence="2 3" key="1">
    <citation type="submission" date="2020-10" db="EMBL/GenBank/DDBJ databases">
        <title>Whole genome sequence of oil-degrading bacteria Rhodococcus pyridinivorans strain 5Ap.</title>
        <authorList>
            <person name="Akhremchuk A.E."/>
            <person name="Valentovich L.N."/>
            <person name="Charniauskaya M.I."/>
            <person name="Bukliarevich H.A."/>
            <person name="Titok M.A."/>
        </authorList>
    </citation>
    <scope>NUCLEOTIDE SEQUENCE [LARGE SCALE GENOMIC DNA]</scope>
    <source>
        <strain evidence="2 3">5Ap</strain>
    </source>
</reference>
<dbReference type="EMBL" id="CP063450">
    <property type="protein sequence ID" value="QOV97162.1"/>
    <property type="molecule type" value="Genomic_DNA"/>
</dbReference>
<feature type="transmembrane region" description="Helical" evidence="1">
    <location>
        <begin position="58"/>
        <end position="77"/>
    </location>
</feature>
<gene>
    <name evidence="2" type="ORF">INP59_14380</name>
</gene>
<evidence type="ECO:0000313" key="2">
    <source>
        <dbReference type="EMBL" id="QOV97162.1"/>
    </source>
</evidence>
<keyword evidence="1" id="KW-1133">Transmembrane helix</keyword>
<accession>A0A7M2XIB9</accession>
<keyword evidence="1" id="KW-0472">Membrane</keyword>
<protein>
    <recommendedName>
        <fullName evidence="4">DoxX-like protein</fullName>
    </recommendedName>
</protein>
<dbReference type="Proteomes" id="UP000593818">
    <property type="component" value="Chromosome"/>
</dbReference>
<evidence type="ECO:0000256" key="1">
    <source>
        <dbReference type="SAM" id="Phobius"/>
    </source>
</evidence>
<evidence type="ECO:0008006" key="4">
    <source>
        <dbReference type="Google" id="ProtNLM"/>
    </source>
</evidence>
<proteinExistence type="predicted"/>
<feature type="transmembrane region" description="Helical" evidence="1">
    <location>
        <begin position="84"/>
        <end position="105"/>
    </location>
</feature>
<dbReference type="RefSeq" id="WP_193902213.1">
    <property type="nucleotide sequence ID" value="NZ_CP063450.1"/>
</dbReference>
<keyword evidence="3" id="KW-1185">Reference proteome</keyword>
<sequence length="142" mass="15643">MRHATQLPKTQYRRLRTIILATAAIMSGLRGLAYIPSVNGEQRAASLTYIETWLPLSVWGWVWLSGLAFLVASILVPRLAIPSMSVFVGMHVLWGTSFVMSWLFLDTPTSWITGSSIIGIAIFAAVLTILMERPRGLDPKGA</sequence>
<name>A0A7M2XIB9_9NOCA</name>
<keyword evidence="1" id="KW-0812">Transmembrane</keyword>
<feature type="transmembrane region" description="Helical" evidence="1">
    <location>
        <begin position="111"/>
        <end position="130"/>
    </location>
</feature>